<dbReference type="PANTHER" id="PTHR12358">
    <property type="entry name" value="SPHINGOSINE KINASE"/>
    <property type="match status" value="1"/>
</dbReference>
<keyword evidence="2" id="KW-0418">Kinase</keyword>
<name>A0ABN7Y1R2_9BURK</name>
<dbReference type="RefSeq" id="WP_224039682.1">
    <property type="nucleotide sequence ID" value="NZ_CAJZAH010000001.1"/>
</dbReference>
<organism evidence="2 3">
    <name type="scientific">Cupriavidus respiraculi</name>
    <dbReference type="NCBI Taxonomy" id="195930"/>
    <lineage>
        <taxon>Bacteria</taxon>
        <taxon>Pseudomonadati</taxon>
        <taxon>Pseudomonadota</taxon>
        <taxon>Betaproteobacteria</taxon>
        <taxon>Burkholderiales</taxon>
        <taxon>Burkholderiaceae</taxon>
        <taxon>Cupriavidus</taxon>
    </lineage>
</organism>
<evidence type="ECO:0000259" key="1">
    <source>
        <dbReference type="PROSITE" id="PS50146"/>
    </source>
</evidence>
<proteinExistence type="predicted"/>
<dbReference type="GO" id="GO:0016301">
    <property type="term" value="F:kinase activity"/>
    <property type="evidence" value="ECO:0007669"/>
    <property type="project" value="UniProtKB-KW"/>
</dbReference>
<dbReference type="SMART" id="SM00046">
    <property type="entry name" value="DAGKc"/>
    <property type="match status" value="1"/>
</dbReference>
<gene>
    <name evidence="2" type="primary">bmrU</name>
    <name evidence="2" type="ORF">LMG21510_00703</name>
</gene>
<feature type="domain" description="DAGKc" evidence="1">
    <location>
        <begin position="17"/>
        <end position="150"/>
    </location>
</feature>
<comment type="caution">
    <text evidence="2">The sequence shown here is derived from an EMBL/GenBank/DDBJ whole genome shotgun (WGS) entry which is preliminary data.</text>
</comment>
<dbReference type="InterPro" id="IPR016064">
    <property type="entry name" value="NAD/diacylglycerol_kinase_sf"/>
</dbReference>
<reference evidence="2 3" key="1">
    <citation type="submission" date="2021-08" db="EMBL/GenBank/DDBJ databases">
        <authorList>
            <person name="Peeters C."/>
        </authorList>
    </citation>
    <scope>NUCLEOTIDE SEQUENCE [LARGE SCALE GENOMIC DNA]</scope>
    <source>
        <strain evidence="2 3">LMG 21510</strain>
    </source>
</reference>
<keyword evidence="3" id="KW-1185">Reference proteome</keyword>
<keyword evidence="2" id="KW-0808">Transferase</keyword>
<sequence length="327" mass="35490">MPPPSTVPHAEPVATLSGDEPFFIVFNGGSGSEDAAQTRRTIEGKLTDAGRAYTLFTVDQPKHLPRIAEMAVERARRENGVVVAAGGDGTLNAVAAAVLPTGLPFGILPSGTFNYFGRTYGISRETEEAVASLLDARIEPVQVGLLDGRPFLVNASLGLYPQLLEDREVYKQMLGRRRWVAVLSALITLARTPAQLTLDLLSHGEHRLLRTPTLVVGNNSLQLEQVGIPEVAHLEDNRLVAMAVKPVGTLALYGLLLMGAMGRLGDAARVVSFGFETLTVRVRGNRRRIKVAMDGEISWARTPLEFSVSPIRLQLLIPRDTSRLDRS</sequence>
<dbReference type="Proteomes" id="UP000721236">
    <property type="component" value="Unassembled WGS sequence"/>
</dbReference>
<dbReference type="PANTHER" id="PTHR12358:SF54">
    <property type="entry name" value="SPHINGOSINE KINASE RELATED PROTEIN"/>
    <property type="match status" value="1"/>
</dbReference>
<dbReference type="Gene3D" id="3.40.50.10330">
    <property type="entry name" value="Probable inorganic polyphosphate/atp-NAD kinase, domain 1"/>
    <property type="match status" value="1"/>
</dbReference>
<accession>A0ABN7Y1R2</accession>
<evidence type="ECO:0000313" key="2">
    <source>
        <dbReference type="EMBL" id="CAG9167254.1"/>
    </source>
</evidence>
<evidence type="ECO:0000313" key="3">
    <source>
        <dbReference type="Proteomes" id="UP000721236"/>
    </source>
</evidence>
<dbReference type="SUPFAM" id="SSF111331">
    <property type="entry name" value="NAD kinase/diacylglycerol kinase-like"/>
    <property type="match status" value="1"/>
</dbReference>
<dbReference type="InterPro" id="IPR050187">
    <property type="entry name" value="Lipid_Phosphate_FormReg"/>
</dbReference>
<dbReference type="InterPro" id="IPR017438">
    <property type="entry name" value="ATP-NAD_kinase_N"/>
</dbReference>
<dbReference type="Pfam" id="PF00781">
    <property type="entry name" value="DAGK_cat"/>
    <property type="match status" value="1"/>
</dbReference>
<protein>
    <submittedName>
        <fullName evidence="2">Lipid kinase BmrU</fullName>
        <ecNumber evidence="2">2.7.1.-</ecNumber>
    </submittedName>
</protein>
<dbReference type="Gene3D" id="2.60.200.40">
    <property type="match status" value="1"/>
</dbReference>
<dbReference type="InterPro" id="IPR001206">
    <property type="entry name" value="Diacylglycerol_kinase_cat_dom"/>
</dbReference>
<dbReference type="PROSITE" id="PS50146">
    <property type="entry name" value="DAGK"/>
    <property type="match status" value="1"/>
</dbReference>
<dbReference type="EC" id="2.7.1.-" evidence="2"/>
<dbReference type="EMBL" id="CAJZAH010000001">
    <property type="protein sequence ID" value="CAG9167254.1"/>
    <property type="molecule type" value="Genomic_DNA"/>
</dbReference>